<dbReference type="AlphaFoldDB" id="A0A183DWR1"/>
<organism evidence="5">
    <name type="scientific">Gongylonema pulchrum</name>
    <dbReference type="NCBI Taxonomy" id="637853"/>
    <lineage>
        <taxon>Eukaryota</taxon>
        <taxon>Metazoa</taxon>
        <taxon>Ecdysozoa</taxon>
        <taxon>Nematoda</taxon>
        <taxon>Chromadorea</taxon>
        <taxon>Rhabditida</taxon>
        <taxon>Spirurina</taxon>
        <taxon>Spiruromorpha</taxon>
        <taxon>Spiruroidea</taxon>
        <taxon>Gongylonematidae</taxon>
        <taxon>Gongylonema</taxon>
    </lineage>
</organism>
<evidence type="ECO:0000313" key="5">
    <source>
        <dbReference type="WBParaSite" id="GPUH_0001316701-mRNA-1"/>
    </source>
</evidence>
<dbReference type="InterPro" id="IPR057093">
    <property type="entry name" value="H1_KCTD8_12_16"/>
</dbReference>
<name>A0A183DWR1_9BILA</name>
<dbReference type="WBParaSite" id="GPUH_0001316701-mRNA-1">
    <property type="protein sequence ID" value="GPUH_0001316701-mRNA-1"/>
    <property type="gene ID" value="GPUH_0001316701"/>
</dbReference>
<comment type="subcellular location">
    <subcellularLocation>
        <location evidence="1">Cell membrane</location>
    </subcellularLocation>
</comment>
<sequence length="83" mass="8974">LQACDTLAEKGFKLLATCCSGANGLVATQGAGPLQQEFITQRNTGEFEEQRWAHYTEYVFYREALCSGGLSPLPCIKAISPSS</sequence>
<feature type="domain" description="KCTD8/12/16 H1" evidence="4">
    <location>
        <begin position="2"/>
        <end position="62"/>
    </location>
</feature>
<reference evidence="5" key="1">
    <citation type="submission" date="2016-06" db="UniProtKB">
        <authorList>
            <consortium name="WormBaseParasite"/>
        </authorList>
    </citation>
    <scope>IDENTIFICATION</scope>
</reference>
<keyword evidence="3" id="KW-0472">Membrane</keyword>
<proteinExistence type="predicted"/>
<evidence type="ECO:0000259" key="4">
    <source>
        <dbReference type="Pfam" id="PF23110"/>
    </source>
</evidence>
<evidence type="ECO:0000256" key="2">
    <source>
        <dbReference type="ARBA" id="ARBA00022475"/>
    </source>
</evidence>
<evidence type="ECO:0000256" key="1">
    <source>
        <dbReference type="ARBA" id="ARBA00004236"/>
    </source>
</evidence>
<dbReference type="Pfam" id="PF23110">
    <property type="entry name" value="H1_KCTD8_12_16"/>
    <property type="match status" value="1"/>
</dbReference>
<evidence type="ECO:0000256" key="3">
    <source>
        <dbReference type="ARBA" id="ARBA00023136"/>
    </source>
</evidence>
<protein>
    <submittedName>
        <fullName evidence="5">Methyltranfer_dom domain-containing protein</fullName>
    </submittedName>
</protein>
<accession>A0A183DWR1</accession>
<keyword evidence="2" id="KW-1003">Cell membrane</keyword>